<gene>
    <name evidence="2" type="ORF">E5222_05215</name>
</gene>
<keyword evidence="3" id="KW-1185">Reference proteome</keyword>
<sequence>MTRGLRMTLLAVPLTLALGVLVLGSWAIAPYPASETIAIRTAKELAQVPFADRLVIGDSRVHDLSSGSGTLFIGYDGATIQQMERLARTACALHDAPTTIALGINDAMMHVDTVEDSIASMESIVRACQPSEVKLAQIWPAESGVEPLGDAYDLDVIARLDAALAAIAEREGLKLLPVPPLNEGYTTDGAHFTPEYNALYAETLVDIGGE</sequence>
<feature type="domain" description="SGNH hydrolase-type esterase" evidence="1">
    <location>
        <begin position="71"/>
        <end position="195"/>
    </location>
</feature>
<evidence type="ECO:0000313" key="2">
    <source>
        <dbReference type="EMBL" id="TIX51844.1"/>
    </source>
</evidence>
<proteinExistence type="predicted"/>
<dbReference type="GO" id="GO:0016788">
    <property type="term" value="F:hydrolase activity, acting on ester bonds"/>
    <property type="evidence" value="ECO:0007669"/>
    <property type="project" value="UniProtKB-ARBA"/>
</dbReference>
<keyword evidence="2" id="KW-0378">Hydrolase</keyword>
<organism evidence="2 3">
    <name type="scientific">Alteraurantiacibacter aquimixticola</name>
    <dbReference type="NCBI Taxonomy" id="2489173"/>
    <lineage>
        <taxon>Bacteria</taxon>
        <taxon>Pseudomonadati</taxon>
        <taxon>Pseudomonadota</taxon>
        <taxon>Alphaproteobacteria</taxon>
        <taxon>Sphingomonadales</taxon>
        <taxon>Erythrobacteraceae</taxon>
        <taxon>Alteraurantiacibacter</taxon>
    </lineage>
</organism>
<name>A0A4T3F616_9SPHN</name>
<dbReference type="SUPFAM" id="SSF52266">
    <property type="entry name" value="SGNH hydrolase"/>
    <property type="match status" value="1"/>
</dbReference>
<dbReference type="Pfam" id="PF13472">
    <property type="entry name" value="Lipase_GDSL_2"/>
    <property type="match status" value="1"/>
</dbReference>
<dbReference type="OrthoDB" id="7433136at2"/>
<reference evidence="2 3" key="1">
    <citation type="submission" date="2019-04" db="EMBL/GenBank/DDBJ databases">
        <title>Altererythrobacter aquimixticola sp. nov., isolated from sediment of junction between the ocean and a freshwater spring.</title>
        <authorList>
            <person name="Yoon J.-H."/>
        </authorList>
    </citation>
    <scope>NUCLEOTIDE SEQUENCE [LARGE SCALE GENOMIC DNA]</scope>
    <source>
        <strain evidence="2 3">SSKS-13</strain>
    </source>
</reference>
<evidence type="ECO:0000259" key="1">
    <source>
        <dbReference type="Pfam" id="PF13472"/>
    </source>
</evidence>
<dbReference type="InterPro" id="IPR036514">
    <property type="entry name" value="SGNH_hydro_sf"/>
</dbReference>
<dbReference type="InterPro" id="IPR013830">
    <property type="entry name" value="SGNH_hydro"/>
</dbReference>
<dbReference type="EMBL" id="SSHH01000001">
    <property type="protein sequence ID" value="TIX51844.1"/>
    <property type="molecule type" value="Genomic_DNA"/>
</dbReference>
<accession>A0A4T3F616</accession>
<dbReference type="Gene3D" id="3.40.50.1110">
    <property type="entry name" value="SGNH hydrolase"/>
    <property type="match status" value="1"/>
</dbReference>
<comment type="caution">
    <text evidence="2">The sequence shown here is derived from an EMBL/GenBank/DDBJ whole genome shotgun (WGS) entry which is preliminary data.</text>
</comment>
<dbReference type="Proteomes" id="UP000309389">
    <property type="component" value="Unassembled WGS sequence"/>
</dbReference>
<dbReference type="AlphaFoldDB" id="A0A4T3F616"/>
<evidence type="ECO:0000313" key="3">
    <source>
        <dbReference type="Proteomes" id="UP000309389"/>
    </source>
</evidence>
<protein>
    <submittedName>
        <fullName evidence="2">SGNH/GDSL hydrolase family protein</fullName>
    </submittedName>
</protein>
<dbReference type="RefSeq" id="WP_136692633.1">
    <property type="nucleotide sequence ID" value="NZ_SSHH01000001.1"/>
</dbReference>